<protein>
    <submittedName>
        <fullName evidence="2">Uncharacterized protein</fullName>
    </submittedName>
</protein>
<dbReference type="EMBL" id="QXDC01000002">
    <property type="protein sequence ID" value="RIA46917.1"/>
    <property type="molecule type" value="Genomic_DNA"/>
</dbReference>
<comment type="caution">
    <text evidence="2">The sequence shown here is derived from an EMBL/GenBank/DDBJ whole genome shotgun (WGS) entry which is preliminary data.</text>
</comment>
<sequence length="88" mass="9569">MAQVGRCRKERSPPMAFCPPPPSFPAFAGNATSPWRGRIRRGAGLWEMLDRVAEDGDPGVLAFLVDRVMRWRELGVGEGAERDGGDAG</sequence>
<gene>
    <name evidence="2" type="ORF">DFR49_1479</name>
</gene>
<feature type="region of interest" description="Disordered" evidence="1">
    <location>
        <begin position="1"/>
        <end position="22"/>
    </location>
</feature>
<accession>A0A397PID2</accession>
<name>A0A397PID2_9SPHN</name>
<evidence type="ECO:0000313" key="2">
    <source>
        <dbReference type="EMBL" id="RIA46917.1"/>
    </source>
</evidence>
<evidence type="ECO:0000256" key="1">
    <source>
        <dbReference type="SAM" id="MobiDB-lite"/>
    </source>
</evidence>
<proteinExistence type="predicted"/>
<reference evidence="2 3" key="1">
    <citation type="submission" date="2018-08" db="EMBL/GenBank/DDBJ databases">
        <title>Genomic Encyclopedia of Type Strains, Phase IV (KMG-IV): sequencing the most valuable type-strain genomes for metagenomic binning, comparative biology and taxonomic classification.</title>
        <authorList>
            <person name="Goeker M."/>
        </authorList>
    </citation>
    <scope>NUCLEOTIDE SEQUENCE [LARGE SCALE GENOMIC DNA]</scope>
    <source>
        <strain evidence="2 3">DSM 25527</strain>
    </source>
</reference>
<keyword evidence="3" id="KW-1185">Reference proteome</keyword>
<evidence type="ECO:0000313" key="3">
    <source>
        <dbReference type="Proteomes" id="UP000266568"/>
    </source>
</evidence>
<dbReference type="Proteomes" id="UP000266568">
    <property type="component" value="Unassembled WGS sequence"/>
</dbReference>
<dbReference type="AlphaFoldDB" id="A0A397PID2"/>
<organism evidence="2 3">
    <name type="scientific">Hephaestia caeni</name>
    <dbReference type="NCBI Taxonomy" id="645617"/>
    <lineage>
        <taxon>Bacteria</taxon>
        <taxon>Pseudomonadati</taxon>
        <taxon>Pseudomonadota</taxon>
        <taxon>Alphaproteobacteria</taxon>
        <taxon>Sphingomonadales</taxon>
        <taxon>Sphingomonadaceae</taxon>
        <taxon>Hephaestia</taxon>
    </lineage>
</organism>